<dbReference type="EMBL" id="BMXI01000019">
    <property type="protein sequence ID" value="GHC65395.1"/>
    <property type="molecule type" value="Genomic_DNA"/>
</dbReference>
<dbReference type="Pfam" id="PF18762">
    <property type="entry name" value="Kinase-PolyVal"/>
    <property type="match status" value="1"/>
</dbReference>
<dbReference type="Proteomes" id="UP000644507">
    <property type="component" value="Unassembled WGS sequence"/>
</dbReference>
<proteinExistence type="predicted"/>
<accession>A0A918TZ42</accession>
<evidence type="ECO:0000313" key="2">
    <source>
        <dbReference type="Proteomes" id="UP000644507"/>
    </source>
</evidence>
<reference evidence="1" key="1">
    <citation type="journal article" date="2014" name="Int. J. Syst. Evol. Microbiol.">
        <title>Complete genome sequence of Corynebacterium casei LMG S-19264T (=DSM 44701T), isolated from a smear-ripened cheese.</title>
        <authorList>
            <consortium name="US DOE Joint Genome Institute (JGI-PGF)"/>
            <person name="Walter F."/>
            <person name="Albersmeier A."/>
            <person name="Kalinowski J."/>
            <person name="Ruckert C."/>
        </authorList>
    </citation>
    <scope>NUCLEOTIDE SEQUENCE</scope>
    <source>
        <strain evidence="1">KCTC 12988</strain>
    </source>
</reference>
<gene>
    <name evidence="1" type="ORF">GCM10007100_36450</name>
</gene>
<organism evidence="1 2">
    <name type="scientific">Roseibacillus persicicus</name>
    <dbReference type="NCBI Taxonomy" id="454148"/>
    <lineage>
        <taxon>Bacteria</taxon>
        <taxon>Pseudomonadati</taxon>
        <taxon>Verrucomicrobiota</taxon>
        <taxon>Verrucomicrobiia</taxon>
        <taxon>Verrucomicrobiales</taxon>
        <taxon>Verrucomicrobiaceae</taxon>
        <taxon>Roseibacillus</taxon>
    </lineage>
</organism>
<comment type="caution">
    <text evidence="1">The sequence shown here is derived from an EMBL/GenBank/DDBJ whole genome shotgun (WGS) entry which is preliminary data.</text>
</comment>
<protein>
    <submittedName>
        <fullName evidence="1">Uncharacterized protein</fullName>
    </submittedName>
</protein>
<dbReference type="InterPro" id="IPR041055">
    <property type="entry name" value="Kinase-PolyVal"/>
</dbReference>
<dbReference type="AlphaFoldDB" id="A0A918TZ42"/>
<reference evidence="1" key="2">
    <citation type="submission" date="2020-09" db="EMBL/GenBank/DDBJ databases">
        <authorList>
            <person name="Sun Q."/>
            <person name="Kim S."/>
        </authorList>
    </citation>
    <scope>NUCLEOTIDE SEQUENCE</scope>
    <source>
        <strain evidence="1">KCTC 12988</strain>
    </source>
</reference>
<evidence type="ECO:0000313" key="1">
    <source>
        <dbReference type="EMBL" id="GHC65395.1"/>
    </source>
</evidence>
<sequence length="227" mass="25406">MELATAEEAAIRGGREISRASRDLADVEKSRDPAQRWEFFVQCQFQALKDFSRKNNCLLTSAAMPKNNFGKGGMEHEIFHHPQQDRFWKATFPNLAGFGPSGYFTPGGYLRRLRLSNLIFNDDVRFEGVLERPSGASIVTSQQAVHPHPERFVPTQEEISGLLTSLGFEQTRGTAWYRAADGITLGDCHDRNFIRTPVASIVAIDVQPVLDDGHAFEDVIPWPSTLS</sequence>
<keyword evidence="2" id="KW-1185">Reference proteome</keyword>
<dbReference type="RefSeq" id="WP_189573446.1">
    <property type="nucleotide sequence ID" value="NZ_BMXI01000019.1"/>
</dbReference>
<name>A0A918TZ42_9BACT</name>